<dbReference type="SUPFAM" id="SSF88713">
    <property type="entry name" value="Glycoside hydrolase/deacetylase"/>
    <property type="match status" value="1"/>
</dbReference>
<dbReference type="EMBL" id="QWEI01000001">
    <property type="protein sequence ID" value="RHW39541.1"/>
    <property type="molecule type" value="Genomic_DNA"/>
</dbReference>
<comment type="caution">
    <text evidence="3">The sequence shown here is derived from an EMBL/GenBank/DDBJ whole genome shotgun (WGS) entry which is preliminary data.</text>
</comment>
<organism evidence="3 4">
    <name type="scientific">Ureibacillus yapensis</name>
    <dbReference type="NCBI Taxonomy" id="2304605"/>
    <lineage>
        <taxon>Bacteria</taxon>
        <taxon>Bacillati</taxon>
        <taxon>Bacillota</taxon>
        <taxon>Bacilli</taxon>
        <taxon>Bacillales</taxon>
        <taxon>Caryophanaceae</taxon>
        <taxon>Ureibacillus</taxon>
    </lineage>
</organism>
<gene>
    <name evidence="3" type="ORF">D1B33_01465</name>
</gene>
<evidence type="ECO:0000256" key="1">
    <source>
        <dbReference type="SAM" id="Phobius"/>
    </source>
</evidence>
<keyword evidence="1" id="KW-0812">Transmembrane</keyword>
<proteinExistence type="predicted"/>
<dbReference type="GO" id="GO:0005975">
    <property type="term" value="P:carbohydrate metabolic process"/>
    <property type="evidence" value="ECO:0007669"/>
    <property type="project" value="InterPro"/>
</dbReference>
<dbReference type="PANTHER" id="PTHR10587:SF80">
    <property type="entry name" value="CHITOOLIGOSACCHARIDE DEACETYLASE"/>
    <property type="match status" value="1"/>
</dbReference>
<dbReference type="AlphaFoldDB" id="A0A396SSV2"/>
<dbReference type="InterPro" id="IPR050248">
    <property type="entry name" value="Polysacc_deacetylase_ArnD"/>
</dbReference>
<dbReference type="GO" id="GO:0016020">
    <property type="term" value="C:membrane"/>
    <property type="evidence" value="ECO:0007669"/>
    <property type="project" value="TreeGrafter"/>
</dbReference>
<feature type="transmembrane region" description="Helical" evidence="1">
    <location>
        <begin position="21"/>
        <end position="39"/>
    </location>
</feature>
<dbReference type="Gene3D" id="3.20.20.370">
    <property type="entry name" value="Glycoside hydrolase/deacetylase"/>
    <property type="match status" value="1"/>
</dbReference>
<dbReference type="PROSITE" id="PS51677">
    <property type="entry name" value="NODB"/>
    <property type="match status" value="1"/>
</dbReference>
<dbReference type="NCBIfam" id="TIGR02873">
    <property type="entry name" value="spore_ylxY"/>
    <property type="match status" value="1"/>
</dbReference>
<dbReference type="RefSeq" id="WP_118874553.1">
    <property type="nucleotide sequence ID" value="NZ_QWEI01000001.1"/>
</dbReference>
<name>A0A396SSV2_9BACL</name>
<evidence type="ECO:0000313" key="3">
    <source>
        <dbReference type="EMBL" id="RHW39541.1"/>
    </source>
</evidence>
<reference evidence="3 4" key="1">
    <citation type="submission" date="2018-08" db="EMBL/GenBank/DDBJ databases">
        <title>Lysinibacillus sp. YLB-03 draft genome sequence.</title>
        <authorList>
            <person name="Yu L."/>
        </authorList>
    </citation>
    <scope>NUCLEOTIDE SEQUENCE [LARGE SCALE GENOMIC DNA]</scope>
    <source>
        <strain evidence="3 4">YLB-03</strain>
    </source>
</reference>
<dbReference type="PANTHER" id="PTHR10587">
    <property type="entry name" value="GLYCOSYL TRANSFERASE-RELATED"/>
    <property type="match status" value="1"/>
</dbReference>
<dbReference type="GO" id="GO:0016810">
    <property type="term" value="F:hydrolase activity, acting on carbon-nitrogen (but not peptide) bonds"/>
    <property type="evidence" value="ECO:0007669"/>
    <property type="project" value="InterPro"/>
</dbReference>
<protein>
    <recommendedName>
        <fullName evidence="2">NodB homology domain-containing protein</fullName>
    </recommendedName>
</protein>
<feature type="domain" description="NodB homology" evidence="2">
    <location>
        <begin position="146"/>
        <end position="322"/>
    </location>
</feature>
<dbReference type="CDD" id="cd10950">
    <property type="entry name" value="CE4_BsYlxY_like"/>
    <property type="match status" value="1"/>
</dbReference>
<dbReference type="InterPro" id="IPR014228">
    <property type="entry name" value="Spore_polysacc_deacetyl_YlxY"/>
</dbReference>
<sequence length="335" mass="37662">MSQSYVRKKLLGKRLEGGKNFIYISFVSTLILVLGSFGAPSEAKFQDADKTEYLTSAKLDKDALYQKIQEYSDQHKIQPIDAKVDRVWKAIPGYNGLGVDVKASYKKMKKQGRFDEKKIVYKEISPKIGLDDLDPQPIYRGNPEKSMVAFVINVAWGNEYLPPILKELKDHGVKATFSLDGSWVKKNPGLAQMIQKDGHEIGNHAYSHPDLQKRSEAETMEELKKTNDVINETLGVTPKWFGPPSGSFNQTTVNVAHQLEMKTILWTVDTVDWKKPAASEMVNRVVSKVEKGSMVLMHPTQPVAEGMEAMITEIQAKGYRLGTVGELMSEKRIDK</sequence>
<keyword evidence="4" id="KW-1185">Reference proteome</keyword>
<dbReference type="InterPro" id="IPR002509">
    <property type="entry name" value="NODB_dom"/>
</dbReference>
<keyword evidence="1" id="KW-0472">Membrane</keyword>
<dbReference type="OrthoDB" id="9812065at2"/>
<dbReference type="Proteomes" id="UP000265692">
    <property type="component" value="Unassembled WGS sequence"/>
</dbReference>
<accession>A0A396SSV2</accession>
<dbReference type="InterPro" id="IPR011330">
    <property type="entry name" value="Glyco_hydro/deAcase_b/a-brl"/>
</dbReference>
<evidence type="ECO:0000313" key="4">
    <source>
        <dbReference type="Proteomes" id="UP000265692"/>
    </source>
</evidence>
<dbReference type="Pfam" id="PF01522">
    <property type="entry name" value="Polysacc_deac_1"/>
    <property type="match status" value="1"/>
</dbReference>
<evidence type="ECO:0000259" key="2">
    <source>
        <dbReference type="PROSITE" id="PS51677"/>
    </source>
</evidence>
<keyword evidence="1" id="KW-1133">Transmembrane helix</keyword>